<name>A0A225WMX7_9STRA</name>
<dbReference type="Proteomes" id="UP000198211">
    <property type="component" value="Unassembled WGS sequence"/>
</dbReference>
<dbReference type="AlphaFoldDB" id="A0A225WMX7"/>
<evidence type="ECO:0000313" key="1">
    <source>
        <dbReference type="EMBL" id="OWZ18260.1"/>
    </source>
</evidence>
<dbReference type="OrthoDB" id="128775at2759"/>
<evidence type="ECO:0000313" key="2">
    <source>
        <dbReference type="Proteomes" id="UP000198211"/>
    </source>
</evidence>
<comment type="caution">
    <text evidence="1">The sequence shown here is derived from an EMBL/GenBank/DDBJ whole genome shotgun (WGS) entry which is preliminary data.</text>
</comment>
<sequence>MQLVYIGCVSLAQAPLHFRKETSTRLQSTRFQLSSETGCYQSKKRLVYFEMNPARPSSNKALDRYRLGLLLAEYPHLSTLQQIALHGIKPSWRDNHTSCPKELKHHLSFQRNLSAALKCIRDGQDNGKFLVVDADLLSNGHLPFGAVEKADVDPKIEVRLFHDLSSPPGLSTNDYLYKIAFQISITMLARRIEMLDTNHPGHTIRILKGDVKGAFRHLMTHAKHVHWMAGLVRERNALVIDLAALFGWPESPQFYAVFGRAISWLVEQNYPA</sequence>
<accession>A0A225WMX7</accession>
<reference evidence="2" key="1">
    <citation type="submission" date="2017-03" db="EMBL/GenBank/DDBJ databases">
        <title>Phytopthora megakarya and P. palmivora, two closely related causual agents of cacao black pod achieved similar genome size and gene model numbers by different mechanisms.</title>
        <authorList>
            <person name="Ali S."/>
            <person name="Shao J."/>
            <person name="Larry D.J."/>
            <person name="Kronmiller B."/>
            <person name="Shen D."/>
            <person name="Strem M.D."/>
            <person name="Melnick R.L."/>
            <person name="Guiltinan M.J."/>
            <person name="Tyler B.M."/>
            <person name="Meinhardt L.W."/>
            <person name="Bailey B.A."/>
        </authorList>
    </citation>
    <scope>NUCLEOTIDE SEQUENCE [LARGE SCALE GENOMIC DNA]</scope>
    <source>
        <strain evidence="2">zdho120</strain>
    </source>
</reference>
<proteinExistence type="predicted"/>
<gene>
    <name evidence="1" type="ORF">PHMEG_0007687</name>
</gene>
<dbReference type="EMBL" id="NBNE01000617">
    <property type="protein sequence ID" value="OWZ18260.1"/>
    <property type="molecule type" value="Genomic_DNA"/>
</dbReference>
<organism evidence="1 2">
    <name type="scientific">Phytophthora megakarya</name>
    <dbReference type="NCBI Taxonomy" id="4795"/>
    <lineage>
        <taxon>Eukaryota</taxon>
        <taxon>Sar</taxon>
        <taxon>Stramenopiles</taxon>
        <taxon>Oomycota</taxon>
        <taxon>Peronosporomycetes</taxon>
        <taxon>Peronosporales</taxon>
        <taxon>Peronosporaceae</taxon>
        <taxon>Phytophthora</taxon>
    </lineage>
</organism>
<protein>
    <submittedName>
        <fullName evidence="1">Uncharacterized protein</fullName>
    </submittedName>
</protein>
<keyword evidence="2" id="KW-1185">Reference proteome</keyword>